<dbReference type="Pfam" id="PF00106">
    <property type="entry name" value="adh_short"/>
    <property type="match status" value="1"/>
</dbReference>
<evidence type="ECO:0000313" key="5">
    <source>
        <dbReference type="Proteomes" id="UP001147782"/>
    </source>
</evidence>
<dbReference type="PANTHER" id="PTHR24320">
    <property type="entry name" value="RETINOL DEHYDROGENASE"/>
    <property type="match status" value="1"/>
</dbReference>
<reference evidence="4" key="1">
    <citation type="submission" date="2022-11" db="EMBL/GenBank/DDBJ databases">
        <authorList>
            <person name="Petersen C."/>
        </authorList>
    </citation>
    <scope>NUCLEOTIDE SEQUENCE</scope>
    <source>
        <strain evidence="4">IBT 29864</strain>
    </source>
</reference>
<dbReference type="InterPro" id="IPR002347">
    <property type="entry name" value="SDR_fam"/>
</dbReference>
<comment type="similarity">
    <text evidence="1">Belongs to the short-chain dehydrogenases/reductases (SDR) family.</text>
</comment>
<dbReference type="OrthoDB" id="542013at2759"/>
<keyword evidence="2" id="KW-0521">NADP</keyword>
<accession>A0A9W9VVA7</accession>
<proteinExistence type="inferred from homology"/>
<dbReference type="SUPFAM" id="SSF51735">
    <property type="entry name" value="NAD(P)-binding Rossmann-fold domains"/>
    <property type="match status" value="1"/>
</dbReference>
<sequence>MPFFQPKVTPLPSGIDLHGKSAVITGASAGLGLETARQLLSLNLTTLILAVRNETKGAACIETLLSDPTIKSKNPIIKLLPLDVNDNNSITSFAKTLPQTLPTLNILILNAGISRFKHTPSPTGHEETVQVNYLSNALLLATLLPYLNASAEKTGSPTRVTWLGSRMHELMTSFPKKSPLAGPYTSVLEYVDAEGTISPYSRYADSKVLCAMFMYSLAPRLDSSKVLLNMVCPGMVDTGISDFLPIYWRVVVDLVKALRARSVEVGGWLVVNAAVVAGVESYGRLLGDKEVLEVSKYIQSEDGRKVQEKLWEETLDELKKFTTLPREFI</sequence>
<dbReference type="PRINTS" id="PR00081">
    <property type="entry name" value="GDHRDH"/>
</dbReference>
<evidence type="ECO:0000256" key="2">
    <source>
        <dbReference type="ARBA" id="ARBA00022857"/>
    </source>
</evidence>
<reference evidence="4" key="2">
    <citation type="journal article" date="2023" name="IMA Fungus">
        <title>Comparative genomic study of the Penicillium genus elucidates a diverse pangenome and 15 lateral gene transfer events.</title>
        <authorList>
            <person name="Petersen C."/>
            <person name="Sorensen T."/>
            <person name="Nielsen M.R."/>
            <person name="Sondergaard T.E."/>
            <person name="Sorensen J.L."/>
            <person name="Fitzpatrick D.A."/>
            <person name="Frisvad J.C."/>
            <person name="Nielsen K.L."/>
        </authorList>
    </citation>
    <scope>NUCLEOTIDE SEQUENCE</scope>
    <source>
        <strain evidence="4">IBT 29864</strain>
    </source>
</reference>
<dbReference type="PANTHER" id="PTHR24320:SF252">
    <property type="entry name" value="DEHYDROGENASE_REDUCTASE FAMILY PROTEIN, PUTATIVE (AFU_ORTHOLOGUE AFUA_3G08550)-RELATED"/>
    <property type="match status" value="1"/>
</dbReference>
<keyword evidence="3" id="KW-0560">Oxidoreductase</keyword>
<evidence type="ECO:0000256" key="3">
    <source>
        <dbReference type="ARBA" id="ARBA00023002"/>
    </source>
</evidence>
<evidence type="ECO:0000313" key="4">
    <source>
        <dbReference type="EMBL" id="KAJ5390011.1"/>
    </source>
</evidence>
<name>A0A9W9VVA7_9EURO</name>
<dbReference type="Proteomes" id="UP001147782">
    <property type="component" value="Unassembled WGS sequence"/>
</dbReference>
<dbReference type="GO" id="GO:0016491">
    <property type="term" value="F:oxidoreductase activity"/>
    <property type="evidence" value="ECO:0007669"/>
    <property type="project" value="UniProtKB-KW"/>
</dbReference>
<dbReference type="Gene3D" id="3.40.50.720">
    <property type="entry name" value="NAD(P)-binding Rossmann-like Domain"/>
    <property type="match status" value="1"/>
</dbReference>
<dbReference type="EMBL" id="JAPZBS010000001">
    <property type="protein sequence ID" value="KAJ5390011.1"/>
    <property type="molecule type" value="Genomic_DNA"/>
</dbReference>
<protein>
    <submittedName>
        <fullName evidence="4">Short-chain dehydrogenase/reductase SDR</fullName>
    </submittedName>
</protein>
<dbReference type="GeneID" id="81433187"/>
<evidence type="ECO:0000256" key="1">
    <source>
        <dbReference type="ARBA" id="ARBA00006484"/>
    </source>
</evidence>
<comment type="caution">
    <text evidence="4">The sequence shown here is derived from an EMBL/GenBank/DDBJ whole genome shotgun (WGS) entry which is preliminary data.</text>
</comment>
<dbReference type="RefSeq" id="XP_056560739.1">
    <property type="nucleotide sequence ID" value="XM_056694010.1"/>
</dbReference>
<dbReference type="InterPro" id="IPR036291">
    <property type="entry name" value="NAD(P)-bd_dom_sf"/>
</dbReference>
<gene>
    <name evidence="4" type="ORF">N7496_001079</name>
</gene>
<keyword evidence="5" id="KW-1185">Reference proteome</keyword>
<organism evidence="4 5">
    <name type="scientific">Penicillium cataractarum</name>
    <dbReference type="NCBI Taxonomy" id="2100454"/>
    <lineage>
        <taxon>Eukaryota</taxon>
        <taxon>Fungi</taxon>
        <taxon>Dikarya</taxon>
        <taxon>Ascomycota</taxon>
        <taxon>Pezizomycotina</taxon>
        <taxon>Eurotiomycetes</taxon>
        <taxon>Eurotiomycetidae</taxon>
        <taxon>Eurotiales</taxon>
        <taxon>Aspergillaceae</taxon>
        <taxon>Penicillium</taxon>
    </lineage>
</organism>
<dbReference type="AlphaFoldDB" id="A0A9W9VVA7"/>